<dbReference type="InterPro" id="IPR036733">
    <property type="entry name" value="B_transposit_C_sf"/>
</dbReference>
<evidence type="ECO:0000259" key="1">
    <source>
        <dbReference type="PROSITE" id="PS50943"/>
    </source>
</evidence>
<feature type="domain" description="HTH cro/C1-type" evidence="1">
    <location>
        <begin position="37"/>
        <end position="62"/>
    </location>
</feature>
<dbReference type="SUPFAM" id="SSF47413">
    <property type="entry name" value="lambda repressor-like DNA-binding domains"/>
    <property type="match status" value="1"/>
</dbReference>
<accession>A0A1Y5SYC0</accession>
<evidence type="ECO:0000313" key="2">
    <source>
        <dbReference type="EMBL" id="SLN47984.1"/>
    </source>
</evidence>
<keyword evidence="3" id="KW-1185">Reference proteome</keyword>
<dbReference type="SUPFAM" id="SSF52540">
    <property type="entry name" value="P-loop containing nucleoside triphosphate hydrolases"/>
    <property type="match status" value="1"/>
</dbReference>
<dbReference type="SMART" id="SM00382">
    <property type="entry name" value="AAA"/>
    <property type="match status" value="1"/>
</dbReference>
<dbReference type="GO" id="GO:0003677">
    <property type="term" value="F:DNA binding"/>
    <property type="evidence" value="ECO:0007669"/>
    <property type="project" value="InterPro"/>
</dbReference>
<dbReference type="Pfam" id="PF13401">
    <property type="entry name" value="AAA_22"/>
    <property type="match status" value="1"/>
</dbReference>
<gene>
    <name evidence="2" type="ORF">PSA7680_02473</name>
</gene>
<dbReference type="PANTHER" id="PTHR35894:SF5">
    <property type="entry name" value="MU-LIKE PROPHAGE FLUMU DNA TRANSPOSITION PROTEIN B"/>
    <property type="match status" value="1"/>
</dbReference>
<dbReference type="OrthoDB" id="7828921at2"/>
<dbReference type="Pfam" id="PF01381">
    <property type="entry name" value="HTH_3"/>
    <property type="match status" value="1"/>
</dbReference>
<reference evidence="2 3" key="1">
    <citation type="submission" date="2017-03" db="EMBL/GenBank/DDBJ databases">
        <authorList>
            <person name="Afonso C.L."/>
            <person name="Miller P.J."/>
            <person name="Scott M.A."/>
            <person name="Spackman E."/>
            <person name="Goraichik I."/>
            <person name="Dimitrov K.M."/>
            <person name="Suarez D.L."/>
            <person name="Swayne D.E."/>
        </authorList>
    </citation>
    <scope>NUCLEOTIDE SEQUENCE [LARGE SCALE GENOMIC DNA]</scope>
    <source>
        <strain evidence="2 3">CECT 7680</strain>
    </source>
</reference>
<dbReference type="Gene3D" id="1.10.260.40">
    <property type="entry name" value="lambda repressor-like DNA-binding domains"/>
    <property type="match status" value="1"/>
</dbReference>
<dbReference type="SUPFAM" id="SSF47681">
    <property type="entry name" value="C-terminal domain of B transposition protein"/>
    <property type="match status" value="1"/>
</dbReference>
<dbReference type="Gene3D" id="1.10.1180.10">
    <property type="entry name" value="B transposition protein, C-terminal domain"/>
    <property type="match status" value="1"/>
</dbReference>
<dbReference type="InterPro" id="IPR001387">
    <property type="entry name" value="Cro/C1-type_HTH"/>
</dbReference>
<dbReference type="InterPro" id="IPR010982">
    <property type="entry name" value="Lambda_DNA-bd_dom_sf"/>
</dbReference>
<dbReference type="CDD" id="cd00093">
    <property type="entry name" value="HTH_XRE"/>
    <property type="match status" value="1"/>
</dbReference>
<dbReference type="InterPro" id="IPR027417">
    <property type="entry name" value="P-loop_NTPase"/>
</dbReference>
<dbReference type="PANTHER" id="PTHR35894">
    <property type="entry name" value="GENERAL SECRETION PATHWAY PROTEIN A-RELATED"/>
    <property type="match status" value="1"/>
</dbReference>
<name>A0A1Y5SYC0_9RHOB</name>
<evidence type="ECO:0000313" key="3">
    <source>
        <dbReference type="Proteomes" id="UP000193409"/>
    </source>
</evidence>
<dbReference type="EMBL" id="FWFQ01000017">
    <property type="protein sequence ID" value="SLN47984.1"/>
    <property type="molecule type" value="Genomic_DNA"/>
</dbReference>
<dbReference type="GO" id="GO:0016887">
    <property type="term" value="F:ATP hydrolysis activity"/>
    <property type="evidence" value="ECO:0007669"/>
    <property type="project" value="InterPro"/>
</dbReference>
<protein>
    <recommendedName>
        <fullName evidence="1">HTH cro/C1-type domain-containing protein</fullName>
    </recommendedName>
</protein>
<dbReference type="RefSeq" id="WP_085869023.1">
    <property type="nucleotide sequence ID" value="NZ_FWFQ01000017.1"/>
</dbReference>
<dbReference type="InterPro" id="IPR003593">
    <property type="entry name" value="AAA+_ATPase"/>
</dbReference>
<proteinExistence type="predicted"/>
<dbReference type="InterPro" id="IPR052026">
    <property type="entry name" value="ExeA_AAA_ATPase_DNA-bind"/>
</dbReference>
<dbReference type="Gene3D" id="3.40.50.300">
    <property type="entry name" value="P-loop containing nucleotide triphosphate hydrolases"/>
    <property type="match status" value="1"/>
</dbReference>
<dbReference type="InterPro" id="IPR049945">
    <property type="entry name" value="AAA_22"/>
</dbReference>
<dbReference type="PROSITE" id="PS50943">
    <property type="entry name" value="HTH_CROC1"/>
    <property type="match status" value="1"/>
</dbReference>
<dbReference type="Proteomes" id="UP000193409">
    <property type="component" value="Unassembled WGS sequence"/>
</dbReference>
<sequence>MTQNAQVVQMTAEPDEEYVTNRLPLRDRMRAQMNTDGLSQAAAAREIGISPSALNQWLQGKYAGNNDEVEARIENWLTARQRREAASSAMPEPPEFFRSPSAEKVVNALSYAQMAGDIVCIYGNPGVGKTKSFRHYRDTNPSVWIATMSPDSAGLVPALEEVAEAIGLRDAGGGARRIARAIRRKIEGTRGLLIIDEAQHLSTAALEELRIAIHDATGIGLVFAGNPEVYSRLTGGNRSMRFAQIFSRIGMRLFIPRPTVGDVKSLAAAWGVKGSPEIELLKEVAAEPGALRGASKVLALAAMASGGDITLAALRQARANLGGQE</sequence>
<dbReference type="Pfam" id="PF09077">
    <property type="entry name" value="Phage-MuB_C"/>
    <property type="match status" value="1"/>
</dbReference>
<organism evidence="2 3">
    <name type="scientific">Pseudoruegeria aquimaris</name>
    <dbReference type="NCBI Taxonomy" id="393663"/>
    <lineage>
        <taxon>Bacteria</taxon>
        <taxon>Pseudomonadati</taxon>
        <taxon>Pseudomonadota</taxon>
        <taxon>Alphaproteobacteria</taxon>
        <taxon>Rhodobacterales</taxon>
        <taxon>Roseobacteraceae</taxon>
        <taxon>Pseudoruegeria</taxon>
    </lineage>
</organism>
<dbReference type="InterPro" id="IPR009084">
    <property type="entry name" value="B_transpositn_C"/>
</dbReference>
<dbReference type="GO" id="GO:0006313">
    <property type="term" value="P:DNA transposition"/>
    <property type="evidence" value="ECO:0007669"/>
    <property type="project" value="InterPro"/>
</dbReference>
<dbReference type="AlphaFoldDB" id="A0A1Y5SYC0"/>